<protein>
    <recommendedName>
        <fullName evidence="3">Extracellular solute-binding protein</fullName>
    </recommendedName>
</protein>
<dbReference type="SUPFAM" id="SSF53850">
    <property type="entry name" value="Periplasmic binding protein-like II"/>
    <property type="match status" value="1"/>
</dbReference>
<dbReference type="Pfam" id="PF01547">
    <property type="entry name" value="SBP_bac_1"/>
    <property type="match status" value="1"/>
</dbReference>
<gene>
    <name evidence="2" type="ORF">SHKM778_48780</name>
</gene>
<sequence length="230" mass="24875">MTQHGSFPWLRGAPAGAPLPADCWACPRPHWPLLLTACGGGPRAGPDTVTFGSNGADATPKKAYEAVTKAFTQDSGLTVRTNTVDHDTFQNSITSYLQGTPDDVFTWFAGYRMQYFAKKGLASPVDDVWDVIGDGFSDAAKQLSRGQDGKYYFVPLYNYPWAVFYRKSLFRDRGYETPATWDEFIALAKRMKKDGLSPSPPDTAAATAGPSSVPSTTSTCAPTAMTSICS</sequence>
<name>A0AAT9HM35_9ACTN</name>
<evidence type="ECO:0000313" key="2">
    <source>
        <dbReference type="EMBL" id="BFO18490.1"/>
    </source>
</evidence>
<proteinExistence type="predicted"/>
<feature type="region of interest" description="Disordered" evidence="1">
    <location>
        <begin position="195"/>
        <end position="220"/>
    </location>
</feature>
<accession>A0AAT9HM35</accession>
<organism evidence="2">
    <name type="scientific">Streptomyces haneummycinicus</name>
    <dbReference type="NCBI Taxonomy" id="3074435"/>
    <lineage>
        <taxon>Bacteria</taxon>
        <taxon>Bacillati</taxon>
        <taxon>Actinomycetota</taxon>
        <taxon>Actinomycetes</taxon>
        <taxon>Kitasatosporales</taxon>
        <taxon>Streptomycetaceae</taxon>
        <taxon>Streptomyces</taxon>
    </lineage>
</organism>
<dbReference type="InterPro" id="IPR006059">
    <property type="entry name" value="SBP"/>
</dbReference>
<reference evidence="2" key="1">
    <citation type="submission" date="2024-06" db="EMBL/GenBank/DDBJ databases">
        <authorList>
            <consortium name="consrtm"/>
            <person name="Uemura M."/>
            <person name="Terahara T."/>
        </authorList>
    </citation>
    <scope>NUCLEOTIDE SEQUENCE</scope>
    <source>
        <strain evidence="2">KM77-8</strain>
    </source>
</reference>
<evidence type="ECO:0008006" key="3">
    <source>
        <dbReference type="Google" id="ProtNLM"/>
    </source>
</evidence>
<dbReference type="AlphaFoldDB" id="A0AAT9HM35"/>
<dbReference type="InterPro" id="IPR050490">
    <property type="entry name" value="Bact_solute-bd_prot1"/>
</dbReference>
<dbReference type="PANTHER" id="PTHR43649">
    <property type="entry name" value="ARABINOSE-BINDING PROTEIN-RELATED"/>
    <property type="match status" value="1"/>
</dbReference>
<feature type="compositionally biased region" description="Low complexity" evidence="1">
    <location>
        <begin position="202"/>
        <end position="212"/>
    </location>
</feature>
<reference evidence="2" key="2">
    <citation type="submission" date="2024-07" db="EMBL/GenBank/DDBJ databases">
        <title>Streptomyces haneummycinica sp. nov., a new antibiotic-producing actinobacterium isolated from marine sediment.</title>
        <authorList>
            <person name="Uemura M."/>
            <person name="Hamada M."/>
            <person name="Hirano S."/>
            <person name="Kobayashi K."/>
            <person name="Ohshiro T."/>
            <person name="Kobayashi T."/>
            <person name="Terahara T."/>
        </authorList>
    </citation>
    <scope>NUCLEOTIDE SEQUENCE</scope>
    <source>
        <strain evidence="2">KM77-8</strain>
    </source>
</reference>
<dbReference type="EMBL" id="AP035768">
    <property type="protein sequence ID" value="BFO18490.1"/>
    <property type="molecule type" value="Genomic_DNA"/>
</dbReference>
<evidence type="ECO:0000256" key="1">
    <source>
        <dbReference type="SAM" id="MobiDB-lite"/>
    </source>
</evidence>
<dbReference type="Gene3D" id="3.40.190.10">
    <property type="entry name" value="Periplasmic binding protein-like II"/>
    <property type="match status" value="1"/>
</dbReference>
<dbReference type="PANTHER" id="PTHR43649:SF12">
    <property type="entry name" value="DIACETYLCHITOBIOSE BINDING PROTEIN DASA"/>
    <property type="match status" value="1"/>
</dbReference>